<keyword evidence="2" id="KW-0328">Glycosyltransferase</keyword>
<proteinExistence type="predicted"/>
<comment type="caution">
    <text evidence="2">The sequence shown here is derived from an EMBL/GenBank/DDBJ whole genome shotgun (WGS) entry which is preliminary data.</text>
</comment>
<evidence type="ECO:0000313" key="2">
    <source>
        <dbReference type="EMBL" id="MFC0239706.1"/>
    </source>
</evidence>
<dbReference type="InterPro" id="IPR028098">
    <property type="entry name" value="Glyco_trans_4-like_N"/>
</dbReference>
<evidence type="ECO:0000313" key="3">
    <source>
        <dbReference type="Proteomes" id="UP001589775"/>
    </source>
</evidence>
<evidence type="ECO:0000259" key="1">
    <source>
        <dbReference type="Pfam" id="PF13579"/>
    </source>
</evidence>
<dbReference type="Pfam" id="PF13579">
    <property type="entry name" value="Glyco_trans_4_4"/>
    <property type="match status" value="1"/>
</dbReference>
<keyword evidence="3" id="KW-1185">Reference proteome</keyword>
<dbReference type="PANTHER" id="PTHR12526:SF630">
    <property type="entry name" value="GLYCOSYLTRANSFERASE"/>
    <property type="match status" value="1"/>
</dbReference>
<dbReference type="Pfam" id="PF13692">
    <property type="entry name" value="Glyco_trans_1_4"/>
    <property type="match status" value="1"/>
</dbReference>
<name>A0ABV6EP47_9BRAD</name>
<sequence>MVAANSKTVVLFSTADWDSPYWTNKQHIASRLADRGYQVLYVETVGIRRPGLNAMDLRRIVARLQRGTAPIREVKPNLWVFSPLTVPLGQRYAAVSLFNRWQLAVRIQSWLRRRKAKHPIVWTYHPYMLEAAEAVQPSAIVYHSVDDLGAIPGVDKAEYHAVERRLLQRADHVFVTSLALEAHCREIAGARTHYFNNVADIEHFGSARLDRPLPADLSEIPTPRLIYVGALSDFKIDLGLLARLAQARPDWHLVVIGDEREGQRDPIIAKMRAMPNAHFLGWRPYADLPDYLRGADVALLPQQINDYSRAMFPMKFFEYLAAGLPVVATALPALAEYRAVHRVAFDAEEFEAQVQAALDHPGDAVLPLDHPVLTRNSWDARLDTMLAIVGGDK</sequence>
<dbReference type="Gene3D" id="3.40.50.2000">
    <property type="entry name" value="Glycogen Phosphorylase B"/>
    <property type="match status" value="1"/>
</dbReference>
<organism evidence="2 3">
    <name type="scientific">Rhodopseudomonas telluris</name>
    <dbReference type="NCBI Taxonomy" id="644215"/>
    <lineage>
        <taxon>Bacteria</taxon>
        <taxon>Pseudomonadati</taxon>
        <taxon>Pseudomonadota</taxon>
        <taxon>Alphaproteobacteria</taxon>
        <taxon>Hyphomicrobiales</taxon>
        <taxon>Nitrobacteraceae</taxon>
        <taxon>Rhodopseudomonas</taxon>
    </lineage>
</organism>
<keyword evidence="2" id="KW-0808">Transferase</keyword>
<dbReference type="EC" id="2.4.-.-" evidence="2"/>
<dbReference type="Proteomes" id="UP001589775">
    <property type="component" value="Unassembled WGS sequence"/>
</dbReference>
<reference evidence="2 3" key="1">
    <citation type="submission" date="2024-09" db="EMBL/GenBank/DDBJ databases">
        <authorList>
            <person name="Sun Q."/>
            <person name="Mori K."/>
        </authorList>
    </citation>
    <scope>NUCLEOTIDE SEQUENCE [LARGE SCALE GENOMIC DNA]</scope>
    <source>
        <strain evidence="2 3">KCTC 23279</strain>
    </source>
</reference>
<protein>
    <submittedName>
        <fullName evidence="2">Glycosyltransferase</fullName>
        <ecNumber evidence="2">2.4.-.-</ecNumber>
    </submittedName>
</protein>
<gene>
    <name evidence="2" type="ORF">ACFFJ6_04470</name>
</gene>
<feature type="domain" description="Glycosyltransferase subfamily 4-like N-terminal" evidence="1">
    <location>
        <begin position="26"/>
        <end position="190"/>
    </location>
</feature>
<dbReference type="SUPFAM" id="SSF53756">
    <property type="entry name" value="UDP-Glycosyltransferase/glycogen phosphorylase"/>
    <property type="match status" value="1"/>
</dbReference>
<dbReference type="Gene3D" id="3.40.50.11010">
    <property type="match status" value="1"/>
</dbReference>
<dbReference type="GO" id="GO:0016757">
    <property type="term" value="F:glycosyltransferase activity"/>
    <property type="evidence" value="ECO:0007669"/>
    <property type="project" value="UniProtKB-KW"/>
</dbReference>
<dbReference type="EMBL" id="JBHLWM010000001">
    <property type="protein sequence ID" value="MFC0239706.1"/>
    <property type="molecule type" value="Genomic_DNA"/>
</dbReference>
<dbReference type="PANTHER" id="PTHR12526">
    <property type="entry name" value="GLYCOSYLTRANSFERASE"/>
    <property type="match status" value="1"/>
</dbReference>
<dbReference type="RefSeq" id="WP_378384778.1">
    <property type="nucleotide sequence ID" value="NZ_JBHLWM010000001.1"/>
</dbReference>
<accession>A0ABV6EP47</accession>